<name>A0A367IQ27_RHIAZ</name>
<evidence type="ECO:0000313" key="2">
    <source>
        <dbReference type="EMBL" id="RCH79797.1"/>
    </source>
</evidence>
<dbReference type="Proteomes" id="UP000252139">
    <property type="component" value="Unassembled WGS sequence"/>
</dbReference>
<dbReference type="EMBL" id="PJQL01004280">
    <property type="protein sequence ID" value="RCH79797.1"/>
    <property type="molecule type" value="Genomic_DNA"/>
</dbReference>
<evidence type="ECO:0000256" key="1">
    <source>
        <dbReference type="SAM" id="MobiDB-lite"/>
    </source>
</evidence>
<accession>A0A367IQ27</accession>
<organism evidence="2 3">
    <name type="scientific">Rhizopus azygosporus</name>
    <name type="common">Rhizopus microsporus var. azygosporus</name>
    <dbReference type="NCBI Taxonomy" id="86630"/>
    <lineage>
        <taxon>Eukaryota</taxon>
        <taxon>Fungi</taxon>
        <taxon>Fungi incertae sedis</taxon>
        <taxon>Mucoromycota</taxon>
        <taxon>Mucoromycotina</taxon>
        <taxon>Mucoromycetes</taxon>
        <taxon>Mucorales</taxon>
        <taxon>Mucorineae</taxon>
        <taxon>Rhizopodaceae</taxon>
        <taxon>Rhizopus</taxon>
    </lineage>
</organism>
<feature type="region of interest" description="Disordered" evidence="1">
    <location>
        <begin position="317"/>
        <end position="338"/>
    </location>
</feature>
<keyword evidence="3" id="KW-1185">Reference proteome</keyword>
<sequence length="398" mass="45607">MSRHWGRSSHSSCSHGKRYNFNLKLDIGIQYVHLIVHVVPEDLLLFKLPDTYRPGSDKLSKGIAKHQTVIDLVTKALLNVSDNTYTTAETEWPDNTRCDILYLPRLALNGTLPPVMVEIQSVVNQDFMNRAIQYCLHVYRIYKVLPVLLIVCTEKLSPCRLMDSFTVCCDKPFMRQSSSNFWAQHCFLLSKSTIEHFANVDGNLDPLVALSMFLTYKQSCIMTLDRWDDPTIVALYSIAKAIFEHIRQGEDEKLEALQTVCQVTEAQFQKIYDRLKTEIPQSSKTLRYVEDGLKYTGHLKRTYQEAMLNNVEENAESVTPMEQPPPISSSSKNIGETPANFGNEAMKFVDDYMKKKIGRMNWNACWQEGIQQGKLTSYGSGKSLRVQYQKYKKSNKAQ</sequence>
<gene>
    <name evidence="2" type="ORF">CU097_002089</name>
</gene>
<dbReference type="AlphaFoldDB" id="A0A367IQ27"/>
<protein>
    <submittedName>
        <fullName evidence="2">Uncharacterized protein</fullName>
    </submittedName>
</protein>
<evidence type="ECO:0000313" key="3">
    <source>
        <dbReference type="Proteomes" id="UP000252139"/>
    </source>
</evidence>
<reference evidence="2 3" key="1">
    <citation type="journal article" date="2018" name="G3 (Bethesda)">
        <title>Phylogenetic and Phylogenomic Definition of Rhizopus Species.</title>
        <authorList>
            <person name="Gryganskyi A.P."/>
            <person name="Golan J."/>
            <person name="Dolatabadi S."/>
            <person name="Mondo S."/>
            <person name="Robb S."/>
            <person name="Idnurm A."/>
            <person name="Muszewska A."/>
            <person name="Steczkiewicz K."/>
            <person name="Masonjones S."/>
            <person name="Liao H.L."/>
            <person name="Gajdeczka M.T."/>
            <person name="Anike F."/>
            <person name="Vuek A."/>
            <person name="Anishchenko I.M."/>
            <person name="Voigt K."/>
            <person name="de Hoog G.S."/>
            <person name="Smith M.E."/>
            <person name="Heitman J."/>
            <person name="Vilgalys R."/>
            <person name="Stajich J.E."/>
        </authorList>
    </citation>
    <scope>NUCLEOTIDE SEQUENCE [LARGE SCALE GENOMIC DNA]</scope>
    <source>
        <strain evidence="2 3">CBS 357.93</strain>
    </source>
</reference>
<comment type="caution">
    <text evidence="2">The sequence shown here is derived from an EMBL/GenBank/DDBJ whole genome shotgun (WGS) entry which is preliminary data.</text>
</comment>
<proteinExistence type="predicted"/>
<dbReference type="OrthoDB" id="2282250at2759"/>